<keyword evidence="2" id="KW-0489">Methyltransferase</keyword>
<dbReference type="PANTHER" id="PTHR45128:SF1">
    <property type="entry name" value="S-ADENOSYLMETHIONINE-DEPENDENT METHYLTRANSFERASE RV2258C"/>
    <property type="match status" value="1"/>
</dbReference>
<protein>
    <submittedName>
        <fullName evidence="2">Class I SAM-dependent methyltransferase</fullName>
    </submittedName>
</protein>
<dbReference type="Gene3D" id="3.40.50.150">
    <property type="entry name" value="Vaccinia Virus protein VP39"/>
    <property type="match status" value="1"/>
</dbReference>
<evidence type="ECO:0000259" key="1">
    <source>
        <dbReference type="Pfam" id="PF13847"/>
    </source>
</evidence>
<proteinExistence type="predicted"/>
<evidence type="ECO:0000313" key="2">
    <source>
        <dbReference type="EMBL" id="RJP17191.1"/>
    </source>
</evidence>
<dbReference type="AlphaFoldDB" id="A0A3A4NP12"/>
<dbReference type="CDD" id="cd02440">
    <property type="entry name" value="AdoMet_MTases"/>
    <property type="match status" value="1"/>
</dbReference>
<dbReference type="Pfam" id="PF13847">
    <property type="entry name" value="Methyltransf_31"/>
    <property type="match status" value="1"/>
</dbReference>
<organism evidence="2 3">
    <name type="scientific">Abyssobacteria bacterium (strain SURF_5)</name>
    <dbReference type="NCBI Taxonomy" id="2093360"/>
    <lineage>
        <taxon>Bacteria</taxon>
        <taxon>Pseudomonadati</taxon>
        <taxon>Candidatus Hydrogenedentota</taxon>
        <taxon>Candidatus Abyssobacteria</taxon>
    </lineage>
</organism>
<dbReference type="PANTHER" id="PTHR45128">
    <property type="entry name" value="METHYLTRANSFERASE TYPE 11"/>
    <property type="match status" value="1"/>
</dbReference>
<name>A0A3A4NP12_ABYX5</name>
<evidence type="ECO:0000313" key="3">
    <source>
        <dbReference type="Proteomes" id="UP000265882"/>
    </source>
</evidence>
<dbReference type="EMBL" id="QZKU01000118">
    <property type="protein sequence ID" value="RJP17191.1"/>
    <property type="molecule type" value="Genomic_DNA"/>
</dbReference>
<comment type="caution">
    <text evidence="2">The sequence shown here is derived from an EMBL/GenBank/DDBJ whole genome shotgun (WGS) entry which is preliminary data.</text>
</comment>
<dbReference type="GO" id="GO:0032259">
    <property type="term" value="P:methylation"/>
    <property type="evidence" value="ECO:0007669"/>
    <property type="project" value="UniProtKB-KW"/>
</dbReference>
<dbReference type="InterPro" id="IPR053173">
    <property type="entry name" value="SAM-binding_MTase"/>
</dbReference>
<dbReference type="GO" id="GO:0008168">
    <property type="term" value="F:methyltransferase activity"/>
    <property type="evidence" value="ECO:0007669"/>
    <property type="project" value="UniProtKB-KW"/>
</dbReference>
<gene>
    <name evidence="2" type="ORF">C4520_17320</name>
</gene>
<sequence>MSFIFKIRDLIRPPELVLAEVDIRPGHHVLDYGCGPGSLTIAAAQIVGESGKVYALDLHEKAIQKVKQRAAANRLKNVQTILADSPAQLDTESVDVVLLYDIFHMLGDQAGILRELHRVLRPDGILSFSDHHMKEKNIMEGVTGGNLFRLKQRGKRTYTFQKIQDGVPE</sequence>
<dbReference type="Proteomes" id="UP000265882">
    <property type="component" value="Unassembled WGS sequence"/>
</dbReference>
<keyword evidence="2" id="KW-0808">Transferase</keyword>
<dbReference type="SUPFAM" id="SSF53335">
    <property type="entry name" value="S-adenosyl-L-methionine-dependent methyltransferases"/>
    <property type="match status" value="1"/>
</dbReference>
<dbReference type="InterPro" id="IPR025714">
    <property type="entry name" value="Methyltranfer_dom"/>
</dbReference>
<reference evidence="2 3" key="1">
    <citation type="journal article" date="2017" name="ISME J.">
        <title>Energy and carbon metabolisms in a deep terrestrial subsurface fluid microbial community.</title>
        <authorList>
            <person name="Momper L."/>
            <person name="Jungbluth S.P."/>
            <person name="Lee M.D."/>
            <person name="Amend J.P."/>
        </authorList>
    </citation>
    <scope>NUCLEOTIDE SEQUENCE [LARGE SCALE GENOMIC DNA]</scope>
    <source>
        <strain evidence="2">SURF_5</strain>
    </source>
</reference>
<feature type="domain" description="Methyltransferase" evidence="1">
    <location>
        <begin position="25"/>
        <end position="137"/>
    </location>
</feature>
<dbReference type="InterPro" id="IPR029063">
    <property type="entry name" value="SAM-dependent_MTases_sf"/>
</dbReference>
<accession>A0A3A4NP12</accession>